<feature type="signal peptide" evidence="1">
    <location>
        <begin position="1"/>
        <end position="36"/>
    </location>
</feature>
<dbReference type="AlphaFoldDB" id="A0AAW9R9W2"/>
<evidence type="ECO:0000256" key="1">
    <source>
        <dbReference type="SAM" id="SignalP"/>
    </source>
</evidence>
<evidence type="ECO:0000313" key="2">
    <source>
        <dbReference type="EMBL" id="MEJ8566557.1"/>
    </source>
</evidence>
<dbReference type="EMBL" id="JAZHOG010000001">
    <property type="protein sequence ID" value="MEJ8566557.1"/>
    <property type="molecule type" value="Genomic_DNA"/>
</dbReference>
<keyword evidence="1" id="KW-0732">Signal</keyword>
<reference evidence="2 3" key="1">
    <citation type="submission" date="2024-02" db="EMBL/GenBank/DDBJ databases">
        <title>A novel Wenzhouxiangellaceae bacterium, isolated from coastal sediments.</title>
        <authorList>
            <person name="Du Z.-J."/>
            <person name="Ye Y.-Q."/>
            <person name="Zhang X.-Y."/>
        </authorList>
    </citation>
    <scope>NUCLEOTIDE SEQUENCE [LARGE SCALE GENOMIC DNA]</scope>
    <source>
        <strain evidence="2 3">CH-27</strain>
    </source>
</reference>
<gene>
    <name evidence="2" type="ORF">V3330_02860</name>
</gene>
<protein>
    <submittedName>
        <fullName evidence="2">Uncharacterized protein</fullName>
    </submittedName>
</protein>
<evidence type="ECO:0000313" key="3">
    <source>
        <dbReference type="Proteomes" id="UP001359886"/>
    </source>
</evidence>
<comment type="caution">
    <text evidence="2">The sequence shown here is derived from an EMBL/GenBank/DDBJ whole genome shotgun (WGS) entry which is preliminary data.</text>
</comment>
<feature type="chain" id="PRO_5043746036" evidence="1">
    <location>
        <begin position="37"/>
        <end position="166"/>
    </location>
</feature>
<dbReference type="Proteomes" id="UP001359886">
    <property type="component" value="Unassembled WGS sequence"/>
</dbReference>
<organism evidence="2 3">
    <name type="scientific">Elongatibacter sediminis</name>
    <dbReference type="NCBI Taxonomy" id="3119006"/>
    <lineage>
        <taxon>Bacteria</taxon>
        <taxon>Pseudomonadati</taxon>
        <taxon>Pseudomonadota</taxon>
        <taxon>Gammaproteobacteria</taxon>
        <taxon>Chromatiales</taxon>
        <taxon>Wenzhouxiangellaceae</taxon>
        <taxon>Elongatibacter</taxon>
    </lineage>
</organism>
<proteinExistence type="predicted"/>
<keyword evidence="3" id="KW-1185">Reference proteome</keyword>
<sequence length="166" mass="18830">MLQIIDEVLLMKGLPRIAKVVTLIVLSVMSAMPAYAAEEDKGKWEAPWRVLLRAGVIDGWAAASPEYRQTVIMPEYNEVHRLWKEMGVTMIGTIDDYLTQAGTPGSRHYGWYELYEVNELSTVGKMLDLIRHSQLGEVHLDKYMRYDALIGTPQTDAEQVFGLQSQ</sequence>
<accession>A0AAW9R9W2</accession>
<name>A0AAW9R9W2_9GAMM</name>